<evidence type="ECO:0000256" key="11">
    <source>
        <dbReference type="PROSITE-ProRule" id="PRU01360"/>
    </source>
</evidence>
<accession>A0ABY7NJE0</accession>
<dbReference type="Pfam" id="PF07715">
    <property type="entry name" value="Plug"/>
    <property type="match status" value="1"/>
</dbReference>
<keyword evidence="10 11" id="KW-0998">Cell outer membrane</keyword>
<dbReference type="RefSeq" id="WP_270076011.1">
    <property type="nucleotide sequence ID" value="NZ_CP115174.1"/>
</dbReference>
<keyword evidence="6" id="KW-0408">Iron</keyword>
<dbReference type="Pfam" id="PF00593">
    <property type="entry name" value="TonB_dep_Rec_b-barrel"/>
    <property type="match status" value="1"/>
</dbReference>
<reference evidence="15 16" key="1">
    <citation type="submission" date="2022-12" db="EMBL/GenBank/DDBJ databases">
        <title>Sphingomonas abieness sp. nov., an endophytic bacterium isolated from Abies koreana.</title>
        <authorList>
            <person name="Jiang L."/>
            <person name="Lee J."/>
        </authorList>
    </citation>
    <scope>NUCLEOTIDE SEQUENCE [LARGE SCALE GENOMIC DNA]</scope>
    <source>
        <strain evidence="16">PAMB 00755</strain>
    </source>
</reference>
<protein>
    <submittedName>
        <fullName evidence="15">TonB-dependent receptor</fullName>
    </submittedName>
</protein>
<keyword evidence="16" id="KW-1185">Reference proteome</keyword>
<dbReference type="EMBL" id="CP115174">
    <property type="protein sequence ID" value="WBO21362.1"/>
    <property type="molecule type" value="Genomic_DNA"/>
</dbReference>
<dbReference type="InterPro" id="IPR036942">
    <property type="entry name" value="Beta-barrel_TonB_sf"/>
</dbReference>
<dbReference type="PANTHER" id="PTHR32552">
    <property type="entry name" value="FERRICHROME IRON RECEPTOR-RELATED"/>
    <property type="match status" value="1"/>
</dbReference>
<evidence type="ECO:0000256" key="2">
    <source>
        <dbReference type="ARBA" id="ARBA00022448"/>
    </source>
</evidence>
<dbReference type="Proteomes" id="UP001210865">
    <property type="component" value="Chromosome"/>
</dbReference>
<evidence type="ECO:0000256" key="4">
    <source>
        <dbReference type="ARBA" id="ARBA00022496"/>
    </source>
</evidence>
<evidence type="ECO:0000313" key="15">
    <source>
        <dbReference type="EMBL" id="WBO21362.1"/>
    </source>
</evidence>
<keyword evidence="3 11" id="KW-1134">Transmembrane beta strand</keyword>
<feature type="domain" description="TonB-dependent receptor-like beta-barrel" evidence="13">
    <location>
        <begin position="242"/>
        <end position="668"/>
    </location>
</feature>
<evidence type="ECO:0000256" key="12">
    <source>
        <dbReference type="RuleBase" id="RU003357"/>
    </source>
</evidence>
<evidence type="ECO:0000256" key="8">
    <source>
        <dbReference type="ARBA" id="ARBA00023077"/>
    </source>
</evidence>
<proteinExistence type="inferred from homology"/>
<evidence type="ECO:0000256" key="3">
    <source>
        <dbReference type="ARBA" id="ARBA00022452"/>
    </source>
</evidence>
<keyword evidence="15" id="KW-0675">Receptor</keyword>
<dbReference type="Gene3D" id="2.40.170.20">
    <property type="entry name" value="TonB-dependent receptor, beta-barrel domain"/>
    <property type="match status" value="1"/>
</dbReference>
<dbReference type="PROSITE" id="PS52016">
    <property type="entry name" value="TONB_DEPENDENT_REC_3"/>
    <property type="match status" value="1"/>
</dbReference>
<dbReference type="PANTHER" id="PTHR32552:SF81">
    <property type="entry name" value="TONB-DEPENDENT OUTER MEMBRANE RECEPTOR"/>
    <property type="match status" value="1"/>
</dbReference>
<evidence type="ECO:0000256" key="9">
    <source>
        <dbReference type="ARBA" id="ARBA00023136"/>
    </source>
</evidence>
<keyword evidence="5 11" id="KW-0812">Transmembrane</keyword>
<organism evidence="15 16">
    <name type="scientific">Sphingomonas abietis</name>
    <dbReference type="NCBI Taxonomy" id="3012344"/>
    <lineage>
        <taxon>Bacteria</taxon>
        <taxon>Pseudomonadati</taxon>
        <taxon>Pseudomonadota</taxon>
        <taxon>Alphaproteobacteria</taxon>
        <taxon>Sphingomonadales</taxon>
        <taxon>Sphingomonadaceae</taxon>
        <taxon>Sphingomonas</taxon>
    </lineage>
</organism>
<evidence type="ECO:0000313" key="16">
    <source>
        <dbReference type="Proteomes" id="UP001210865"/>
    </source>
</evidence>
<keyword evidence="9 11" id="KW-0472">Membrane</keyword>
<name>A0ABY7NJE0_9SPHN</name>
<keyword evidence="7" id="KW-0406">Ion transport</keyword>
<evidence type="ECO:0000256" key="1">
    <source>
        <dbReference type="ARBA" id="ARBA00004571"/>
    </source>
</evidence>
<dbReference type="InterPro" id="IPR000531">
    <property type="entry name" value="Beta-barrel_TonB"/>
</dbReference>
<evidence type="ECO:0000259" key="14">
    <source>
        <dbReference type="Pfam" id="PF07715"/>
    </source>
</evidence>
<evidence type="ECO:0000256" key="5">
    <source>
        <dbReference type="ARBA" id="ARBA00022692"/>
    </source>
</evidence>
<comment type="similarity">
    <text evidence="11 12">Belongs to the TonB-dependent receptor family.</text>
</comment>
<evidence type="ECO:0000256" key="7">
    <source>
        <dbReference type="ARBA" id="ARBA00023065"/>
    </source>
</evidence>
<comment type="subcellular location">
    <subcellularLocation>
        <location evidence="1 11">Cell outer membrane</location>
        <topology evidence="1 11">Multi-pass membrane protein</topology>
    </subcellularLocation>
</comment>
<dbReference type="InterPro" id="IPR039426">
    <property type="entry name" value="TonB-dep_rcpt-like"/>
</dbReference>
<evidence type="ECO:0000259" key="13">
    <source>
        <dbReference type="Pfam" id="PF00593"/>
    </source>
</evidence>
<feature type="domain" description="TonB-dependent receptor plug" evidence="14">
    <location>
        <begin position="42"/>
        <end position="149"/>
    </location>
</feature>
<evidence type="ECO:0000256" key="10">
    <source>
        <dbReference type="ARBA" id="ARBA00023237"/>
    </source>
</evidence>
<keyword evidence="8 12" id="KW-0798">TonB box</keyword>
<dbReference type="InterPro" id="IPR012910">
    <property type="entry name" value="Plug_dom"/>
</dbReference>
<keyword evidence="4" id="KW-0410">Iron transport</keyword>
<keyword evidence="2 11" id="KW-0813">Transport</keyword>
<sequence>MGLVGLTMLIGGTPVLAEDVATAPDKSGGEIVVTAERRTTPLQTTPLSVGVLSGKDIQEQKLVQLRDLSSSVAGLQVPAAATPSLSYLFIRGIGTISPTYSGAVGIYVDDVYQARVINSGIFGLPDIERIEVLRGPQGTLYGQNTSAGAIKIVSKTPGNDFTGSFSLAAGNLKQLDGSAYVSGPIVTDVLSASFAYAHDETGGFTENVTLGKKVNRVHTDQGRVKLHFTPAGDAGPDVNASFYFLRDRSDNAALSPLNVADPNPRVTYENLDLRIHNNNYLGSLSVAQKLDDHLTAKSITGYRWFDDSPDPWSQDGLATDTFEWQLNLHQRQFSQELQLLGDYGRLTFSSGAIYYHEHFIADRPNVTFGVRGGAISKTVTDSVGIYTQGHYAITPRFGVTAGLRYYRQWDDYDNSGYTSNADFQPIATTYSLTGLKQTTHGLTPKVGIDYKFSSSLFAYASYTKGQKSGGYNPVAAAAVIAAIAIKPEKVTTYEAGLKIGSGRAPVQFNISGFYNDFRDYQTNLSNVLLNGILVNGSVAFNAQKSRTYGVEVETILHPVKALELRVNGTALSAKFTRFTYQTAFGSGSYTGNQLPYASKYNLGASAAYTLPIGELGDVKLRGEVKYTSRGYADLTNVTVLPKQTYVNLDANFTTANKHWQIFVRARNLLDKTYAIGGIPITPTIPGVLATTYNPPRTVEGGATYSF</sequence>
<dbReference type="SUPFAM" id="SSF56935">
    <property type="entry name" value="Porins"/>
    <property type="match status" value="1"/>
</dbReference>
<gene>
    <name evidence="15" type="ORF">PBT88_14355</name>
</gene>
<evidence type="ECO:0000256" key="6">
    <source>
        <dbReference type="ARBA" id="ARBA00023004"/>
    </source>
</evidence>